<dbReference type="InterPro" id="IPR049730">
    <property type="entry name" value="SNF2/RAD54-like_C"/>
</dbReference>
<dbReference type="Gene3D" id="3.40.50.300">
    <property type="entry name" value="P-loop containing nucleotide triphosphate hydrolases"/>
    <property type="match status" value="1"/>
</dbReference>
<evidence type="ECO:0008006" key="5">
    <source>
        <dbReference type="Google" id="ProtNLM"/>
    </source>
</evidence>
<evidence type="ECO:0000313" key="4">
    <source>
        <dbReference type="EMBL" id="SUZ68593.1"/>
    </source>
</evidence>
<dbReference type="PROSITE" id="PS51194">
    <property type="entry name" value="HELICASE_CTER"/>
    <property type="match status" value="1"/>
</dbReference>
<evidence type="ECO:0000256" key="1">
    <source>
        <dbReference type="ARBA" id="ARBA00022801"/>
    </source>
</evidence>
<dbReference type="InterPro" id="IPR000330">
    <property type="entry name" value="SNF2_N"/>
</dbReference>
<dbReference type="InterPro" id="IPR027417">
    <property type="entry name" value="P-loop_NTPase"/>
</dbReference>
<dbReference type="InterPro" id="IPR001650">
    <property type="entry name" value="Helicase_C-like"/>
</dbReference>
<dbReference type="InterPro" id="IPR022138">
    <property type="entry name" value="DUF3670"/>
</dbReference>
<gene>
    <name evidence="4" type="ORF">METZ01_LOCUS21447</name>
</gene>
<dbReference type="InterPro" id="IPR038718">
    <property type="entry name" value="SNF2-like_sf"/>
</dbReference>
<dbReference type="Pfam" id="PF00176">
    <property type="entry name" value="SNF2-rel_dom"/>
    <property type="match status" value="1"/>
</dbReference>
<dbReference type="SMART" id="SM00487">
    <property type="entry name" value="DEXDc"/>
    <property type="match status" value="1"/>
</dbReference>
<keyword evidence="1" id="KW-0378">Hydrolase</keyword>
<dbReference type="Pfam" id="PF00271">
    <property type="entry name" value="Helicase_C"/>
    <property type="match status" value="1"/>
</dbReference>
<protein>
    <recommendedName>
        <fullName evidence="5">Helicase C-terminal domain-containing protein</fullName>
    </recommendedName>
</protein>
<dbReference type="Pfam" id="PF12419">
    <property type="entry name" value="DUF3670"/>
    <property type="match status" value="1"/>
</dbReference>
<feature type="non-terminal residue" evidence="4">
    <location>
        <position position="1"/>
    </location>
</feature>
<dbReference type="AlphaFoldDB" id="A0A381PSZ6"/>
<sequence>VQSPSPTTEAEVELGTDAQSPSLLADLSWQEIASRARLEADGVADQHVVTALSTDPLRWRNVLIDMIESAEDRLQSVRRLKGPQRNQIIIDFEGELGLLTDAYQRATGKAYQVDNQQDQNGSIPAEFPPEPTVLQLSWTPGRVIAWAAGAYGQPESIEQVMDRLVQAGAPEGAWEDHRNISLPGKKTASAVSAQVTDILGWLAALSTQPWIDPSSVASPDALTTSHDDSAALEADFGDNEFHGSLQSAVTEQPQLGASARWLSLVAASAVELVAQGRTVPKLQRIRKRRNKRNRNNRGEFIVQWMPGIISKSRLEAFAAALPGAVSAADPGPDARAVVQSALTGMVNAIVTSAARRIDVPAPPPEPKTKVEIAEAFLANLGGQPFAAAADNGSDLARRLEQWARPVTAVAKYALIVQLDEPDESGAWQLKVLSPGPENSLDPVEVAMVSGSNTRRTEVKGQYARLERLLPALLRPGGRRRGEVLLDQDEAWDLMSVTGPALESAGFEVRVPALSRRRQVAQLRLTAEDKDSIVGAQHLTAVSWSAVFGDVELTGPEIQQLALQARPLVQSRGRWVALDHADLAEAAAALSERSDTTQLTGAEMLRHALGLEGGAVTGGVALAGASWAGDLLRAAGEVRDEPETRPSGFTGELRSYQAEAVGWLKFLDDAGLGGCLALDMGLGKTPTILAQVAAAPGTHPALVVAPPAVVGNWASEAKRFTPNLSVAVHHGPSRLDGAELRSRIRQSDLVITTYGTAVRDIDQLSEVSWDRVVLDEAQIIKNHRSATAKELRKLEARTRLTLTGTPIENGLGDLWAIMDYCNPGLVGGRTAFIDQLGQIGDSKGAAESALHALNGVLVFRRTKAEPMIAAELPDRIDEMAHCTMTPEQIGLYQAVLDKLVRDTAESDQNTKQQKGLVLAAITALKQICNHPLNYDKNPNDLTVEGRSGKLTRLDEIVDAVFASDERVLIFTHFATWGERLATYLTQRTGISIDCYHGGLARGKRDRLVETFQNETGPGAMVLSLKAGGMGLNLTAASHVVLYDRWWNPAVEDQARDRVWRIGQTKTVICHRLVCPGTVDERVEEVVQGKRRIADMVLPKSSSLGDLDADQLRAALGINESSMLTADPDDIIDDTILENGA</sequence>
<dbReference type="GO" id="GO:0016787">
    <property type="term" value="F:hydrolase activity"/>
    <property type="evidence" value="ECO:0007669"/>
    <property type="project" value="UniProtKB-KW"/>
</dbReference>
<feature type="domain" description="Helicase C-terminal" evidence="3">
    <location>
        <begin position="951"/>
        <end position="1103"/>
    </location>
</feature>
<dbReference type="PROSITE" id="PS51192">
    <property type="entry name" value="HELICASE_ATP_BIND_1"/>
    <property type="match status" value="1"/>
</dbReference>
<dbReference type="CDD" id="cd18793">
    <property type="entry name" value="SF2_C_SNF"/>
    <property type="match status" value="1"/>
</dbReference>
<dbReference type="Gene3D" id="3.40.50.10810">
    <property type="entry name" value="Tandem AAA-ATPase domain"/>
    <property type="match status" value="1"/>
</dbReference>
<organism evidence="4">
    <name type="scientific">marine metagenome</name>
    <dbReference type="NCBI Taxonomy" id="408172"/>
    <lineage>
        <taxon>unclassified sequences</taxon>
        <taxon>metagenomes</taxon>
        <taxon>ecological metagenomes</taxon>
    </lineage>
</organism>
<dbReference type="SMART" id="SM00490">
    <property type="entry name" value="HELICc"/>
    <property type="match status" value="1"/>
</dbReference>
<evidence type="ECO:0000259" key="2">
    <source>
        <dbReference type="PROSITE" id="PS51192"/>
    </source>
</evidence>
<dbReference type="EMBL" id="UINC01001039">
    <property type="protein sequence ID" value="SUZ68593.1"/>
    <property type="molecule type" value="Genomic_DNA"/>
</dbReference>
<name>A0A381PSZ6_9ZZZZ</name>
<reference evidence="4" key="1">
    <citation type="submission" date="2018-05" db="EMBL/GenBank/DDBJ databases">
        <authorList>
            <person name="Lanie J.A."/>
            <person name="Ng W.-L."/>
            <person name="Kazmierczak K.M."/>
            <person name="Andrzejewski T.M."/>
            <person name="Davidsen T.M."/>
            <person name="Wayne K.J."/>
            <person name="Tettelin H."/>
            <person name="Glass J.I."/>
            <person name="Rusch D."/>
            <person name="Podicherti R."/>
            <person name="Tsui H.-C.T."/>
            <person name="Winkler M.E."/>
        </authorList>
    </citation>
    <scope>NUCLEOTIDE SEQUENCE</scope>
</reference>
<dbReference type="GO" id="GO:0005524">
    <property type="term" value="F:ATP binding"/>
    <property type="evidence" value="ECO:0007669"/>
    <property type="project" value="InterPro"/>
</dbReference>
<dbReference type="PANTHER" id="PTHR10799">
    <property type="entry name" value="SNF2/RAD54 HELICASE FAMILY"/>
    <property type="match status" value="1"/>
</dbReference>
<dbReference type="SUPFAM" id="SSF52540">
    <property type="entry name" value="P-loop containing nucleoside triphosphate hydrolases"/>
    <property type="match status" value="2"/>
</dbReference>
<feature type="domain" description="Helicase ATP-binding" evidence="2">
    <location>
        <begin position="664"/>
        <end position="823"/>
    </location>
</feature>
<dbReference type="InterPro" id="IPR014001">
    <property type="entry name" value="Helicase_ATP-bd"/>
</dbReference>
<evidence type="ECO:0000259" key="3">
    <source>
        <dbReference type="PROSITE" id="PS51194"/>
    </source>
</evidence>
<accession>A0A381PSZ6</accession>
<proteinExistence type="predicted"/>